<dbReference type="Gene3D" id="3.30.479.30">
    <property type="entry name" value="Band 7 domain"/>
    <property type="match status" value="1"/>
</dbReference>
<keyword evidence="3" id="KW-0175">Coiled coil</keyword>
<comment type="similarity">
    <text evidence="2">Belongs to the band 7/mec-2 family. HflK subfamily.</text>
</comment>
<reference evidence="6 7" key="1">
    <citation type="submission" date="2023-08" db="EMBL/GenBank/DDBJ databases">
        <title>Complete Genome Sequence of Pseudomonas entomophila TVIN A01.</title>
        <authorList>
            <person name="Shelke T."/>
            <person name="Mahar N.S."/>
            <person name="Gupta I."/>
            <person name="Gupta V."/>
        </authorList>
    </citation>
    <scope>NUCLEOTIDE SEQUENCE [LARGE SCALE GENOMIC DNA]</scope>
    <source>
        <strain evidence="6 7">TVIN-A01</strain>
    </source>
</reference>
<dbReference type="SMART" id="SM00244">
    <property type="entry name" value="PHB"/>
    <property type="match status" value="1"/>
</dbReference>
<protein>
    <submittedName>
        <fullName evidence="6">Protease modulator HflK</fullName>
    </submittedName>
</protein>
<dbReference type="GO" id="GO:0006508">
    <property type="term" value="P:proteolysis"/>
    <property type="evidence" value="ECO:0007669"/>
    <property type="project" value="UniProtKB-KW"/>
</dbReference>
<keyword evidence="4" id="KW-0472">Membrane</keyword>
<evidence type="ECO:0000259" key="5">
    <source>
        <dbReference type="SMART" id="SM00244"/>
    </source>
</evidence>
<keyword evidence="4" id="KW-1133">Transmembrane helix</keyword>
<evidence type="ECO:0000256" key="2">
    <source>
        <dbReference type="ARBA" id="ARBA00006971"/>
    </source>
</evidence>
<dbReference type="CDD" id="cd03404">
    <property type="entry name" value="SPFH_HflK"/>
    <property type="match status" value="1"/>
</dbReference>
<feature type="domain" description="Band 7" evidence="5">
    <location>
        <begin position="39"/>
        <end position="243"/>
    </location>
</feature>
<proteinExistence type="inferred from homology"/>
<evidence type="ECO:0000256" key="1">
    <source>
        <dbReference type="ARBA" id="ARBA00004167"/>
    </source>
</evidence>
<evidence type="ECO:0000313" key="6">
    <source>
        <dbReference type="EMBL" id="WMW03766.1"/>
    </source>
</evidence>
<feature type="coiled-coil region" evidence="3">
    <location>
        <begin position="239"/>
        <end position="270"/>
    </location>
</feature>
<evidence type="ECO:0000256" key="3">
    <source>
        <dbReference type="SAM" id="Coils"/>
    </source>
</evidence>
<feature type="transmembrane region" description="Helical" evidence="4">
    <location>
        <begin position="20"/>
        <end position="39"/>
    </location>
</feature>
<dbReference type="RefSeq" id="WP_011533873.1">
    <property type="nucleotide sequence ID" value="NZ_CP132921.1"/>
</dbReference>
<accession>A0ABY9QKU5</accession>
<keyword evidence="4" id="KW-0812">Transmembrane</keyword>
<evidence type="ECO:0000256" key="4">
    <source>
        <dbReference type="SAM" id="Phobius"/>
    </source>
</evidence>
<dbReference type="EMBL" id="CP132921">
    <property type="protein sequence ID" value="WMW03766.1"/>
    <property type="molecule type" value="Genomic_DNA"/>
</dbReference>
<keyword evidence="6" id="KW-0378">Hydrolase</keyword>
<evidence type="ECO:0000313" key="7">
    <source>
        <dbReference type="Proteomes" id="UP001183127"/>
    </source>
</evidence>
<keyword evidence="7" id="KW-1185">Reference proteome</keyword>
<dbReference type="Proteomes" id="UP001183127">
    <property type="component" value="Chromosome"/>
</dbReference>
<dbReference type="Pfam" id="PF01145">
    <property type="entry name" value="Band_7"/>
    <property type="match status" value="1"/>
</dbReference>
<organism evidence="6 7">
    <name type="scientific">Pseudomonas entomophila</name>
    <dbReference type="NCBI Taxonomy" id="312306"/>
    <lineage>
        <taxon>Bacteria</taxon>
        <taxon>Pseudomonadati</taxon>
        <taxon>Pseudomonadota</taxon>
        <taxon>Gammaproteobacteria</taxon>
        <taxon>Pseudomonadales</taxon>
        <taxon>Pseudomonadaceae</taxon>
        <taxon>Pseudomonas</taxon>
    </lineage>
</organism>
<name>A0ABY9QKU5_9PSED</name>
<dbReference type="GeneID" id="32805836"/>
<gene>
    <name evidence="6" type="ORF">RAH46_15620</name>
</gene>
<comment type="subcellular location">
    <subcellularLocation>
        <location evidence="1">Membrane</location>
        <topology evidence="1">Single-pass membrane protein</topology>
    </subcellularLocation>
</comment>
<dbReference type="InterPro" id="IPR036013">
    <property type="entry name" value="Band_7/SPFH_dom_sf"/>
</dbReference>
<sequence>MTSPGRMDATDNPWLQSARIGFIALYGVTLVAALGWLFGNVREVGPDSRAVVLRLGAEQRIQEAGLLLAWPRPFEQVLMLPSADRVSERRVELLLRSELALKSDKNGTLASDATAGSGYLLTGDAGIVQLDVRVFYKVNAPYAFTRQGAHLEPALDRLVERNAVQVCASRDMDTILVARPELVGADAQVAERRERLRGDLQRGINRSLAALKAAGTDLGIEVVRVDVQSSLPLSAVGAFNAVLTASQQAEKEVAQARNEAARQLQQATQAADHTVQVAQAQARERLARANADTATIAGLAQQQDPGLMLRLYRERMPAILSRAGAVTTVNPEDSGHLILEGPKP</sequence>
<dbReference type="InterPro" id="IPR001107">
    <property type="entry name" value="Band_7"/>
</dbReference>
<dbReference type="GO" id="GO:0008233">
    <property type="term" value="F:peptidase activity"/>
    <property type="evidence" value="ECO:0007669"/>
    <property type="project" value="UniProtKB-KW"/>
</dbReference>
<dbReference type="InterPro" id="IPR010201">
    <property type="entry name" value="HflK"/>
</dbReference>
<keyword evidence="6" id="KW-0645">Protease</keyword>